<dbReference type="InterPro" id="IPR026002">
    <property type="entry name" value="ATC_hydrolase-like"/>
</dbReference>
<dbReference type="EMBL" id="JBHSNW010000017">
    <property type="protein sequence ID" value="MFC5819141.1"/>
    <property type="molecule type" value="Genomic_DNA"/>
</dbReference>
<protein>
    <submittedName>
        <fullName evidence="1">L-2-amino-thiazoline-4-carboxylic acid hydrolase</fullName>
    </submittedName>
</protein>
<proteinExistence type="predicted"/>
<accession>A0ABW1C364</accession>
<dbReference type="GO" id="GO:0016787">
    <property type="term" value="F:hydrolase activity"/>
    <property type="evidence" value="ECO:0007669"/>
    <property type="project" value="UniProtKB-KW"/>
</dbReference>
<comment type="caution">
    <text evidence="1">The sequence shown here is derived from an EMBL/GenBank/DDBJ whole genome shotgun (WGS) entry which is preliminary data.</text>
</comment>
<keyword evidence="1" id="KW-0378">Hydrolase</keyword>
<name>A0ABW1C364_9ACTN</name>
<keyword evidence="2" id="KW-1185">Reference proteome</keyword>
<gene>
    <name evidence="1" type="ORF">ACFPUY_28930</name>
</gene>
<organism evidence="1 2">
    <name type="scientific">Nonomuraea harbinensis</name>
    <dbReference type="NCBI Taxonomy" id="1286938"/>
    <lineage>
        <taxon>Bacteria</taxon>
        <taxon>Bacillati</taxon>
        <taxon>Actinomycetota</taxon>
        <taxon>Actinomycetes</taxon>
        <taxon>Streptosporangiales</taxon>
        <taxon>Streptosporangiaceae</taxon>
        <taxon>Nonomuraea</taxon>
    </lineage>
</organism>
<reference evidence="2" key="1">
    <citation type="journal article" date="2019" name="Int. J. Syst. Evol. Microbiol.">
        <title>The Global Catalogue of Microorganisms (GCM) 10K type strain sequencing project: providing services to taxonomists for standard genome sequencing and annotation.</title>
        <authorList>
            <consortium name="The Broad Institute Genomics Platform"/>
            <consortium name="The Broad Institute Genome Sequencing Center for Infectious Disease"/>
            <person name="Wu L."/>
            <person name="Ma J."/>
        </authorList>
    </citation>
    <scope>NUCLEOTIDE SEQUENCE [LARGE SCALE GENOMIC DNA]</scope>
    <source>
        <strain evidence="2">CGMCC 4.7106</strain>
    </source>
</reference>
<sequence length="373" mass="40804">MTADDITGSGTHDQGASSLASLRSFQDYHWLMLKVFHEAVESRHGTRGLAAIARGVRQEGVYRGTAMRDQPASFVTGRDPAALLEHWDSGEWELAAAEGELSVATDGPAVVLTLPEAPGRAYLTELIGETAALSALGLYWPELTAGITAGYGAGVVLEADDAAARPWRLRVTGAGPVRRAPRLGALAADPVRLIEVNRRTTGLLAAMQMYVSRELVRAYDASGEETIRQAAYRFGADRGGVIRDRMLALGKPLTMANFGSTDGLQERDPSEAVFVFKERQHISDGAYYLDCTYCPLAEVWSSEGEEGLRLGYLFDSSNHRGLFQGYNPETEVRWTSVKSRGDQVCRFRFTVPALLTEDDPTPEEFDRMDHISL</sequence>
<evidence type="ECO:0000313" key="1">
    <source>
        <dbReference type="EMBL" id="MFC5819141.1"/>
    </source>
</evidence>
<dbReference type="Proteomes" id="UP001596096">
    <property type="component" value="Unassembled WGS sequence"/>
</dbReference>
<dbReference type="Pfam" id="PF14196">
    <property type="entry name" value="ATC_hydrolase"/>
    <property type="match status" value="1"/>
</dbReference>
<evidence type="ECO:0000313" key="2">
    <source>
        <dbReference type="Proteomes" id="UP001596096"/>
    </source>
</evidence>
<dbReference type="RefSeq" id="WP_219546247.1">
    <property type="nucleotide sequence ID" value="NZ_JAHKRN010000022.1"/>
</dbReference>